<comment type="similarity">
    <text evidence="1 7">Belongs to the glycosyl hydrolase 5 (cellulase A) family.</text>
</comment>
<comment type="caution">
    <text evidence="10">The sequence shown here is derived from an EMBL/GenBank/DDBJ whole genome shotgun (WGS) entry which is preliminary data.</text>
</comment>
<dbReference type="Gene3D" id="3.20.20.80">
    <property type="entry name" value="Glycosidases"/>
    <property type="match status" value="1"/>
</dbReference>
<dbReference type="InterPro" id="IPR017853">
    <property type="entry name" value="GH"/>
</dbReference>
<evidence type="ECO:0000256" key="4">
    <source>
        <dbReference type="ARBA" id="ARBA00023277"/>
    </source>
</evidence>
<dbReference type="GO" id="GO:0030245">
    <property type="term" value="P:cellulose catabolic process"/>
    <property type="evidence" value="ECO:0007669"/>
    <property type="project" value="UniProtKB-KW"/>
</dbReference>
<dbReference type="Pfam" id="PF00150">
    <property type="entry name" value="Cellulase"/>
    <property type="match status" value="1"/>
</dbReference>
<feature type="domain" description="Glycoside hydrolase family 5" evidence="9">
    <location>
        <begin position="44"/>
        <end position="351"/>
    </location>
</feature>
<evidence type="ECO:0000256" key="7">
    <source>
        <dbReference type="RuleBase" id="RU361153"/>
    </source>
</evidence>
<reference evidence="10 11" key="1">
    <citation type="submission" date="2018-05" db="EMBL/GenBank/DDBJ databases">
        <title>Genomic Encyclopedia of Type Strains, Phase IV (KMG-IV): sequencing the most valuable type-strain genomes for metagenomic binning, comparative biology and taxonomic classification.</title>
        <authorList>
            <person name="Goeker M."/>
        </authorList>
    </citation>
    <scope>NUCLEOTIDE SEQUENCE [LARGE SCALE GENOMIC DNA]</scope>
    <source>
        <strain evidence="10 11">DSM 6462</strain>
    </source>
</reference>
<protein>
    <submittedName>
        <fullName evidence="10">Cellulase (Glycosyl hydrolase family 5)</fullName>
    </submittedName>
</protein>
<sequence>MVFVMKVLRISCFGLLLACSVVPRVAAADLITFWDSRQKGGNSFNEAPPDEAYFRALARTGATWVRLTFSKWKGEGRDFLIGNADRYEALQPKDLAKLRKVLDAAAAAGLKVVVVPLTLPGARWVQQNGGKFDDRLWSDPAFADQAGRFWADLARALRDHPAIAAYNLLNEPAPERKAGLAENAAMGDVEAWQAKQAGGTRDLTELYERIIAAIRAVDPVTPVMVDSGYYASPRALAAWPKRLSDERVLYAFHMYEPYAATSAPNMKRTDPLRYPGVTTDYAGGRLAWNRAAVAAHIGMAFDWAKTQGVAPNRVVAAEFGCMRLWADCGTYLTDVMDAVDARGGHWAFYAFREDVWDGMDYELPAGLTPGRFYWRAEQGRGEKLPRNGDLMELLKRRMQH</sequence>
<evidence type="ECO:0000256" key="6">
    <source>
        <dbReference type="ARBA" id="ARBA00023326"/>
    </source>
</evidence>
<keyword evidence="5 7" id="KW-0326">Glycosidase</keyword>
<feature type="signal peptide" evidence="8">
    <location>
        <begin position="1"/>
        <end position="27"/>
    </location>
</feature>
<evidence type="ECO:0000256" key="8">
    <source>
        <dbReference type="SAM" id="SignalP"/>
    </source>
</evidence>
<dbReference type="AlphaFoldDB" id="A0A2V3U3R3"/>
<dbReference type="EMBL" id="QJJK01000007">
    <property type="protein sequence ID" value="PXW57364.1"/>
    <property type="molecule type" value="Genomic_DNA"/>
</dbReference>
<keyword evidence="4" id="KW-0119">Carbohydrate metabolism</keyword>
<dbReference type="SUPFAM" id="SSF51445">
    <property type="entry name" value="(Trans)glycosidases"/>
    <property type="match status" value="1"/>
</dbReference>
<name>A0A2V3U3R3_9HYPH</name>
<evidence type="ECO:0000256" key="2">
    <source>
        <dbReference type="ARBA" id="ARBA00022801"/>
    </source>
</evidence>
<evidence type="ECO:0000259" key="9">
    <source>
        <dbReference type="Pfam" id="PF00150"/>
    </source>
</evidence>
<dbReference type="OrthoDB" id="9800955at2"/>
<evidence type="ECO:0000256" key="3">
    <source>
        <dbReference type="ARBA" id="ARBA00023001"/>
    </source>
</evidence>
<dbReference type="InterPro" id="IPR001547">
    <property type="entry name" value="Glyco_hydro_5"/>
</dbReference>
<dbReference type="PANTHER" id="PTHR31297">
    <property type="entry name" value="GLUCAN ENDO-1,6-BETA-GLUCOSIDASE B"/>
    <property type="match status" value="1"/>
</dbReference>
<dbReference type="InterPro" id="IPR050386">
    <property type="entry name" value="Glycosyl_hydrolase_5"/>
</dbReference>
<feature type="chain" id="PRO_5016009421" evidence="8">
    <location>
        <begin position="28"/>
        <end position="400"/>
    </location>
</feature>
<evidence type="ECO:0000313" key="10">
    <source>
        <dbReference type="EMBL" id="PXW57364.1"/>
    </source>
</evidence>
<evidence type="ECO:0000313" key="11">
    <source>
        <dbReference type="Proteomes" id="UP000248021"/>
    </source>
</evidence>
<evidence type="ECO:0000256" key="5">
    <source>
        <dbReference type="ARBA" id="ARBA00023295"/>
    </source>
</evidence>
<accession>A0A2V3U3R3</accession>
<dbReference type="Proteomes" id="UP000248021">
    <property type="component" value="Unassembled WGS sequence"/>
</dbReference>
<keyword evidence="6" id="KW-0624">Polysaccharide degradation</keyword>
<keyword evidence="2 7" id="KW-0378">Hydrolase</keyword>
<gene>
    <name evidence="10" type="ORF">C7450_107405</name>
</gene>
<evidence type="ECO:0000256" key="1">
    <source>
        <dbReference type="ARBA" id="ARBA00005641"/>
    </source>
</evidence>
<keyword evidence="3" id="KW-0136">Cellulose degradation</keyword>
<dbReference type="GO" id="GO:0005576">
    <property type="term" value="C:extracellular region"/>
    <property type="evidence" value="ECO:0007669"/>
    <property type="project" value="TreeGrafter"/>
</dbReference>
<dbReference type="PANTHER" id="PTHR31297:SF41">
    <property type="entry name" value="ENDOGLUCANASE, PUTATIVE (AFU_ORTHOLOGUE AFUA_5G01830)-RELATED"/>
    <property type="match status" value="1"/>
</dbReference>
<dbReference type="GO" id="GO:0009986">
    <property type="term" value="C:cell surface"/>
    <property type="evidence" value="ECO:0007669"/>
    <property type="project" value="TreeGrafter"/>
</dbReference>
<proteinExistence type="inferred from homology"/>
<keyword evidence="8" id="KW-0732">Signal</keyword>
<organism evidence="10 11">
    <name type="scientific">Chelatococcus asaccharovorans</name>
    <dbReference type="NCBI Taxonomy" id="28210"/>
    <lineage>
        <taxon>Bacteria</taxon>
        <taxon>Pseudomonadati</taxon>
        <taxon>Pseudomonadota</taxon>
        <taxon>Alphaproteobacteria</taxon>
        <taxon>Hyphomicrobiales</taxon>
        <taxon>Chelatococcaceae</taxon>
        <taxon>Chelatococcus</taxon>
    </lineage>
</organism>
<keyword evidence="11" id="KW-1185">Reference proteome</keyword>
<dbReference type="GO" id="GO:0008422">
    <property type="term" value="F:beta-glucosidase activity"/>
    <property type="evidence" value="ECO:0007669"/>
    <property type="project" value="TreeGrafter"/>
</dbReference>